<dbReference type="EMBL" id="FCOX02000004">
    <property type="protein sequence ID" value="SAK53655.1"/>
    <property type="molecule type" value="Genomic_DNA"/>
</dbReference>
<accession>A0A158A7I9</accession>
<evidence type="ECO:0008006" key="3">
    <source>
        <dbReference type="Google" id="ProtNLM"/>
    </source>
</evidence>
<gene>
    <name evidence="1" type="ORF">AWB78_01347</name>
</gene>
<organism evidence="1 2">
    <name type="scientific">Caballeronia calidae</name>
    <dbReference type="NCBI Taxonomy" id="1777139"/>
    <lineage>
        <taxon>Bacteria</taxon>
        <taxon>Pseudomonadati</taxon>
        <taxon>Pseudomonadota</taxon>
        <taxon>Betaproteobacteria</taxon>
        <taxon>Burkholderiales</taxon>
        <taxon>Burkholderiaceae</taxon>
        <taxon>Caballeronia</taxon>
    </lineage>
</organism>
<dbReference type="AlphaFoldDB" id="A0A158A7I9"/>
<comment type="caution">
    <text evidence="1">The sequence shown here is derived from an EMBL/GenBank/DDBJ whole genome shotgun (WGS) entry which is preliminary data.</text>
</comment>
<dbReference type="Proteomes" id="UP000071859">
    <property type="component" value="Unassembled WGS sequence"/>
</dbReference>
<evidence type="ECO:0000313" key="2">
    <source>
        <dbReference type="Proteomes" id="UP000071859"/>
    </source>
</evidence>
<evidence type="ECO:0000313" key="1">
    <source>
        <dbReference type="EMBL" id="SAK53655.1"/>
    </source>
</evidence>
<protein>
    <recommendedName>
        <fullName evidence="3">Baseplate protein J-like domain-containing protein</fullName>
    </recommendedName>
</protein>
<keyword evidence="2" id="KW-1185">Reference proteome</keyword>
<proteinExistence type="predicted"/>
<name>A0A158A7I9_9BURK</name>
<dbReference type="RefSeq" id="WP_063958939.1">
    <property type="nucleotide sequence ID" value="NZ_FCOX02000004.1"/>
</dbReference>
<sequence length="471" mass="48125">MSTIPLVMTATGPVPTAPATLLQNLINGVAATNPGYTANLPGGLIEDISSTDVGALTTIDQARVDAVNSVTPYGANAFVLAQLGTQFGLPQGTPTNGNVLVVLSGPSGYVFAPGFTVGDGTNQYALQDGGVIESSGQTSQLYAVATNSNIFAIPANTVTQIVTTLPEEYVDLITVTNPQAGTSAAGSESVQSYRSRVLQGGIVTSTGTPAYLKTLLEKVVGVQARLISVNQVTGGWQIICGGGDPYAVANAILQAVPDIATLQGSQLAINGMTNANPVVITTNLASGYANASTFVVAGASPSAFNGTYTVASVSGDTITTTTNGSGFGSYVSGAKFSPNPRNVSVSLFQNPNTYSILYVNPPQQIVTLSVTWNTTLTDFTSGTTVNQLAAPALQAYLNSIYAGQPINELAMTAVFQGAVSTIIDASNITTLEFSVEINGNPVSPTVGTSIIPSDPESYFFCSNTGVTVAQG</sequence>
<reference evidence="1" key="1">
    <citation type="submission" date="2016-01" db="EMBL/GenBank/DDBJ databases">
        <authorList>
            <person name="Peeters C."/>
        </authorList>
    </citation>
    <scope>NUCLEOTIDE SEQUENCE</scope>
    <source>
        <strain evidence="1">LMG 29321</strain>
    </source>
</reference>